<dbReference type="EMBL" id="CP104973">
    <property type="protein sequence ID" value="UXN60511.1"/>
    <property type="molecule type" value="Genomic_DNA"/>
</dbReference>
<name>A0ACD4D3W9_9HYPH</name>
<organism evidence="1 2">
    <name type="scientific">Phyllobacterium zundukense</name>
    <dbReference type="NCBI Taxonomy" id="1867719"/>
    <lineage>
        <taxon>Bacteria</taxon>
        <taxon>Pseudomonadati</taxon>
        <taxon>Pseudomonadota</taxon>
        <taxon>Alphaproteobacteria</taxon>
        <taxon>Hyphomicrobiales</taxon>
        <taxon>Phyllobacteriaceae</taxon>
        <taxon>Phyllobacterium</taxon>
    </lineage>
</organism>
<keyword evidence="2" id="KW-1185">Reference proteome</keyword>
<reference evidence="1" key="1">
    <citation type="submission" date="2022-09" db="EMBL/GenBank/DDBJ databases">
        <title>Interaction between co-microsymbionts with complementary sets of symbiotic genes in legume-rhizobium systems.</title>
        <authorList>
            <person name="Safronova V."/>
            <person name="Sazanova A."/>
            <person name="Afonin A."/>
            <person name="Chirak E."/>
        </authorList>
    </citation>
    <scope>NUCLEOTIDE SEQUENCE</scope>
    <source>
        <strain evidence="1">A18/3m</strain>
    </source>
</reference>
<evidence type="ECO:0000313" key="2">
    <source>
        <dbReference type="Proteomes" id="UP001061991"/>
    </source>
</evidence>
<evidence type="ECO:0000313" key="1">
    <source>
        <dbReference type="EMBL" id="UXN60511.1"/>
    </source>
</evidence>
<protein>
    <submittedName>
        <fullName evidence="1">Uncharacterized protein</fullName>
    </submittedName>
</protein>
<accession>A0ACD4D3W9</accession>
<dbReference type="Proteomes" id="UP001061991">
    <property type="component" value="Chromosome"/>
</dbReference>
<sequence length="347" mass="38039">MSIFDTPEYAILRLKDQIAGNRAVLAAYRLGPPSEHGLRVYRHVEMEQAQLEEELRLLELGTLDNKYDPNQPRVPAGNSDGGQWTDAGGSGGGIDPITTGATATTTSQGTGSWVREAKPQARQIIRTNPAMRSAAALYESLKSPPIEYPLDQAVEHYNAVAATDDPYTIPIISARARAFANGGADAKTWASVREADIDEVSKMCPHYFTVQTQTDMAAFAADAVSDYKNPGAHGTGVHKILEHQINPAFNPELVAEFSLLKPMEEAPNGVYSTVPRRGAEDTVRLDIYERVSDEVVCIYDIKAGKKGLEPGRMSELAESVRRKYPEIKWFFVIQIRPSPGVIGRGRK</sequence>
<gene>
    <name evidence="1" type="ORF">N8E88_29145</name>
</gene>
<proteinExistence type="predicted"/>